<evidence type="ECO:0000313" key="1">
    <source>
        <dbReference type="EMBL" id="HGZ41937.1"/>
    </source>
</evidence>
<organism evidence="1">
    <name type="scientific">Eiseniibacteriota bacterium</name>
    <dbReference type="NCBI Taxonomy" id="2212470"/>
    <lineage>
        <taxon>Bacteria</taxon>
        <taxon>Candidatus Eiseniibacteriota</taxon>
    </lineage>
</organism>
<sequence length="264" mass="27670">MAEAPNRRPGAGERPPLAAVVFDAGGTLVRLDFEWMAGWLAARGVAVSPAALKRAEVEGRRRYDASAGRPVSPGDLHPPLGSRGDVRAYLGGTLDAAGVSAPLLETALEAFIARQRGPGLWTRPVEGAREVLDRLAALGLRLACVSNSDGRAERHLVDCGVREGLEFVVDSQHVGVEKPDPGIFAIALDRLGVAPAEALYVGDIRSVDEAGARGAGMRFVLLDPFGDYGAPGAPAIRDITQLPDWIARTFAVAAVGRASRRAGG</sequence>
<name>A0A832I788_UNCEI</name>
<dbReference type="NCBIfam" id="TIGR01509">
    <property type="entry name" value="HAD-SF-IA-v3"/>
    <property type="match status" value="1"/>
</dbReference>
<dbReference type="Gene3D" id="1.10.150.720">
    <property type="entry name" value="Haloacid dehalogenase-like hydrolase"/>
    <property type="match status" value="1"/>
</dbReference>
<dbReference type="Gene3D" id="3.40.50.1000">
    <property type="entry name" value="HAD superfamily/HAD-like"/>
    <property type="match status" value="1"/>
</dbReference>
<reference evidence="1" key="1">
    <citation type="journal article" date="2020" name="mSystems">
        <title>Genome- and Community-Level Interaction Insights into Carbon Utilization and Element Cycling Functions of Hydrothermarchaeota in Hydrothermal Sediment.</title>
        <authorList>
            <person name="Zhou Z."/>
            <person name="Liu Y."/>
            <person name="Xu W."/>
            <person name="Pan J."/>
            <person name="Luo Z.H."/>
            <person name="Li M."/>
        </authorList>
    </citation>
    <scope>NUCLEOTIDE SEQUENCE [LARGE SCALE GENOMIC DNA]</scope>
    <source>
        <strain evidence="1">SpSt-381</strain>
    </source>
</reference>
<dbReference type="InterPro" id="IPR036412">
    <property type="entry name" value="HAD-like_sf"/>
</dbReference>
<dbReference type="GO" id="GO:0016787">
    <property type="term" value="F:hydrolase activity"/>
    <property type="evidence" value="ECO:0007669"/>
    <property type="project" value="UniProtKB-KW"/>
</dbReference>
<dbReference type="AlphaFoldDB" id="A0A832I788"/>
<dbReference type="PANTHER" id="PTHR46191:SF2">
    <property type="entry name" value="HALOACID DEHALOGENASE-LIKE HYDROLASE DOMAIN-CONTAINING PROTEIN 3"/>
    <property type="match status" value="1"/>
</dbReference>
<keyword evidence="1" id="KW-0378">Hydrolase</keyword>
<comment type="caution">
    <text evidence="1">The sequence shown here is derived from an EMBL/GenBank/DDBJ whole genome shotgun (WGS) entry which is preliminary data.</text>
</comment>
<dbReference type="PANTHER" id="PTHR46191">
    <property type="match status" value="1"/>
</dbReference>
<dbReference type="Pfam" id="PF00702">
    <property type="entry name" value="Hydrolase"/>
    <property type="match status" value="1"/>
</dbReference>
<protein>
    <submittedName>
        <fullName evidence="1">HAD family hydrolase</fullName>
    </submittedName>
</protein>
<dbReference type="PRINTS" id="PR00413">
    <property type="entry name" value="HADHALOGNASE"/>
</dbReference>
<dbReference type="SUPFAM" id="SSF56784">
    <property type="entry name" value="HAD-like"/>
    <property type="match status" value="1"/>
</dbReference>
<dbReference type="InterPro" id="IPR023214">
    <property type="entry name" value="HAD_sf"/>
</dbReference>
<dbReference type="InterPro" id="IPR006439">
    <property type="entry name" value="HAD-SF_hydro_IA"/>
</dbReference>
<proteinExistence type="predicted"/>
<gene>
    <name evidence="1" type="ORF">ENR23_00665</name>
</gene>
<dbReference type="SFLD" id="SFLDG01129">
    <property type="entry name" value="C1.5:_HAD__Beta-PGM__Phosphata"/>
    <property type="match status" value="1"/>
</dbReference>
<dbReference type="SFLD" id="SFLDS00003">
    <property type="entry name" value="Haloacid_Dehalogenase"/>
    <property type="match status" value="1"/>
</dbReference>
<dbReference type="InterPro" id="IPR044924">
    <property type="entry name" value="HAD-SF_hydro_IA_REG-2-like_cap"/>
</dbReference>
<dbReference type="InterPro" id="IPR051828">
    <property type="entry name" value="HAD-like_hydrolase_domain"/>
</dbReference>
<accession>A0A832I788</accession>
<dbReference type="NCBIfam" id="TIGR01549">
    <property type="entry name" value="HAD-SF-IA-v1"/>
    <property type="match status" value="1"/>
</dbReference>
<dbReference type="EMBL" id="DSQF01000002">
    <property type="protein sequence ID" value="HGZ41937.1"/>
    <property type="molecule type" value="Genomic_DNA"/>
</dbReference>